<name>A0AAE3H2E4_9BACT</name>
<sequence>MYFYLTKNCKLEDKTSCNKFCYDYSKERFNELTLGAADTLANEFKNSISVGGVLDSNATRSVWFSLERMKKLIYQVERSACSLNCTETQAQNLGLRFYFGKYPTGPVNSGSYFTFLNTVPQQMGKTTLFIIPTYFDGTTSANTDFDPIWASNPSNKSCKPKTLNTLRDQRLISPISRLTAVAADDPNGMQNKGSLCPPVNCPGSSF</sequence>
<proteinExistence type="predicted"/>
<protein>
    <submittedName>
        <fullName evidence="1">Uncharacterized protein</fullName>
    </submittedName>
</protein>
<keyword evidence="2" id="KW-1185">Reference proteome</keyword>
<dbReference type="EMBL" id="RJUF01000015">
    <property type="protein sequence ID" value="MCP9762776.1"/>
    <property type="molecule type" value="Genomic_DNA"/>
</dbReference>
<dbReference type="Proteomes" id="UP001204144">
    <property type="component" value="Unassembled WGS sequence"/>
</dbReference>
<accession>A0AAE3H2E4</accession>
<comment type="caution">
    <text evidence="1">The sequence shown here is derived from an EMBL/GenBank/DDBJ whole genome shotgun (WGS) entry which is preliminary data.</text>
</comment>
<reference evidence="1 2" key="1">
    <citation type="submission" date="2018-11" db="EMBL/GenBank/DDBJ databases">
        <title>Novel bacteria species description.</title>
        <authorList>
            <person name="Han J.-H."/>
        </authorList>
    </citation>
    <scope>NUCLEOTIDE SEQUENCE [LARGE SCALE GENOMIC DNA]</scope>
    <source>
        <strain evidence="1 2">KCTC23259</strain>
    </source>
</reference>
<organism evidence="1 2">
    <name type="scientific">Lacihabitans soyangensis</name>
    <dbReference type="NCBI Taxonomy" id="869394"/>
    <lineage>
        <taxon>Bacteria</taxon>
        <taxon>Pseudomonadati</taxon>
        <taxon>Bacteroidota</taxon>
        <taxon>Cytophagia</taxon>
        <taxon>Cytophagales</taxon>
        <taxon>Leadbetterellaceae</taxon>
        <taxon>Lacihabitans</taxon>
    </lineage>
</organism>
<evidence type="ECO:0000313" key="1">
    <source>
        <dbReference type="EMBL" id="MCP9762776.1"/>
    </source>
</evidence>
<evidence type="ECO:0000313" key="2">
    <source>
        <dbReference type="Proteomes" id="UP001204144"/>
    </source>
</evidence>
<gene>
    <name evidence="1" type="ORF">EGI31_07390</name>
</gene>
<dbReference type="AlphaFoldDB" id="A0AAE3H2E4"/>